<sequence>MSRGENAIALRDIVVILKRPQKFLDHHRVHIMQLLKGFNPHKKKKTKKKRKKKKKLRMEKTKRETETSRPRGWKKKMKKSDRRMKD</sequence>
<dbReference type="EMBL" id="PYDT01000003">
    <property type="protein sequence ID" value="THU67194.1"/>
    <property type="molecule type" value="Genomic_DNA"/>
</dbReference>
<protein>
    <submittedName>
        <fullName evidence="2">Uncharacterized protein</fullName>
    </submittedName>
</protein>
<evidence type="ECO:0000256" key="1">
    <source>
        <dbReference type="SAM" id="MobiDB-lite"/>
    </source>
</evidence>
<evidence type="ECO:0000313" key="3">
    <source>
        <dbReference type="Proteomes" id="UP000317650"/>
    </source>
</evidence>
<gene>
    <name evidence="2" type="ORF">C4D60_Mb05t22080</name>
</gene>
<keyword evidence="3" id="KW-1185">Reference proteome</keyword>
<feature type="compositionally biased region" description="Basic residues" evidence="1">
    <location>
        <begin position="39"/>
        <end position="57"/>
    </location>
</feature>
<name>A0A4S8JXY7_MUSBA</name>
<feature type="region of interest" description="Disordered" evidence="1">
    <location>
        <begin position="36"/>
        <end position="86"/>
    </location>
</feature>
<feature type="compositionally biased region" description="Basic residues" evidence="1">
    <location>
        <begin position="71"/>
        <end position="86"/>
    </location>
</feature>
<evidence type="ECO:0000313" key="2">
    <source>
        <dbReference type="EMBL" id="THU67194.1"/>
    </source>
</evidence>
<accession>A0A4S8JXY7</accession>
<proteinExistence type="predicted"/>
<reference evidence="2 3" key="1">
    <citation type="journal article" date="2019" name="Nat. Plants">
        <title>Genome sequencing of Musa balbisiana reveals subgenome evolution and function divergence in polyploid bananas.</title>
        <authorList>
            <person name="Yao X."/>
        </authorList>
    </citation>
    <scope>NUCLEOTIDE SEQUENCE [LARGE SCALE GENOMIC DNA]</scope>
    <source>
        <strain evidence="3">cv. DH-PKW</strain>
        <tissue evidence="2">Leaves</tissue>
    </source>
</reference>
<dbReference type="Proteomes" id="UP000317650">
    <property type="component" value="Chromosome 5"/>
</dbReference>
<comment type="caution">
    <text evidence="2">The sequence shown here is derived from an EMBL/GenBank/DDBJ whole genome shotgun (WGS) entry which is preliminary data.</text>
</comment>
<dbReference type="AlphaFoldDB" id="A0A4S8JXY7"/>
<organism evidence="2 3">
    <name type="scientific">Musa balbisiana</name>
    <name type="common">Banana</name>
    <dbReference type="NCBI Taxonomy" id="52838"/>
    <lineage>
        <taxon>Eukaryota</taxon>
        <taxon>Viridiplantae</taxon>
        <taxon>Streptophyta</taxon>
        <taxon>Embryophyta</taxon>
        <taxon>Tracheophyta</taxon>
        <taxon>Spermatophyta</taxon>
        <taxon>Magnoliopsida</taxon>
        <taxon>Liliopsida</taxon>
        <taxon>Zingiberales</taxon>
        <taxon>Musaceae</taxon>
        <taxon>Musa</taxon>
    </lineage>
</organism>
<feature type="compositionally biased region" description="Basic and acidic residues" evidence="1">
    <location>
        <begin position="58"/>
        <end position="69"/>
    </location>
</feature>